<comment type="similarity">
    <text evidence="2">Belongs to the EBP family.</text>
</comment>
<dbReference type="EMBL" id="JBAMIC010000010">
    <property type="protein sequence ID" value="KAK7102720.1"/>
    <property type="molecule type" value="Genomic_DNA"/>
</dbReference>
<evidence type="ECO:0000256" key="10">
    <source>
        <dbReference type="ARBA" id="ARBA00023166"/>
    </source>
</evidence>
<dbReference type="GO" id="GO:0047750">
    <property type="term" value="F:cholestenol delta-isomerase activity"/>
    <property type="evidence" value="ECO:0007669"/>
    <property type="project" value="InterPro"/>
</dbReference>
<name>A0AAN9BB31_9CAEN</name>
<dbReference type="GO" id="GO:0000247">
    <property type="term" value="F:C-8 sterol isomerase activity"/>
    <property type="evidence" value="ECO:0007669"/>
    <property type="project" value="TreeGrafter"/>
</dbReference>
<dbReference type="PROSITE" id="PS51751">
    <property type="entry name" value="EXPERA"/>
    <property type="match status" value="1"/>
</dbReference>
<dbReference type="Proteomes" id="UP001374579">
    <property type="component" value="Unassembled WGS sequence"/>
</dbReference>
<evidence type="ECO:0000256" key="1">
    <source>
        <dbReference type="ARBA" id="ARBA00004141"/>
    </source>
</evidence>
<feature type="domain" description="EXPERA" evidence="15">
    <location>
        <begin position="60"/>
        <end position="203"/>
    </location>
</feature>
<keyword evidence="8" id="KW-0443">Lipid metabolism</keyword>
<comment type="subcellular location">
    <subcellularLocation>
        <location evidence="1">Membrane</location>
        <topology evidence="1">Multi-pass membrane protein</topology>
    </subcellularLocation>
</comment>
<dbReference type="PANTHER" id="PTHR14207:SF0">
    <property type="entry name" value="3-BETA-HYDROXYSTEROID-DELTA(8),DELTA(7)-ISOMERASE"/>
    <property type="match status" value="1"/>
</dbReference>
<gene>
    <name evidence="16" type="ORF">V1264_020901</name>
</gene>
<keyword evidence="4 13" id="KW-0812">Transmembrane</keyword>
<keyword evidence="12" id="KW-0413">Isomerase</keyword>
<protein>
    <recommendedName>
        <fullName evidence="15">EXPERA domain-containing protein</fullName>
    </recommendedName>
</protein>
<sequence length="230" mass="26405">MAPKTINHPYFPRSLKIPHYKPNDKDLTELLSVFFGIVAIFIVLTWVVTGFAARKPLSVTRRLIVCWFVACGLIHSVLEGYFGYFHATLAGHMDFLGQLWKEYGQGDSRYISSDTFTVCMERITAVVDGPLAFLAAAAFIQNSSHRYVVQLLLSLCQLYGDALYFLTEIFEGFTHSEFNHPIYFWFYFAFLNSLWIVIPFSLIVDSCRQLVRCQAVFDDSGKVKNNKKMY</sequence>
<dbReference type="GO" id="GO:0016020">
    <property type="term" value="C:membrane"/>
    <property type="evidence" value="ECO:0007669"/>
    <property type="project" value="UniProtKB-SubCell"/>
</dbReference>
<keyword evidence="5" id="KW-0752">Steroid biosynthesis</keyword>
<dbReference type="GO" id="GO:0005783">
    <property type="term" value="C:endoplasmic reticulum"/>
    <property type="evidence" value="ECO:0007669"/>
    <property type="project" value="TreeGrafter"/>
</dbReference>
<evidence type="ECO:0000313" key="16">
    <source>
        <dbReference type="EMBL" id="KAK7102720.1"/>
    </source>
</evidence>
<evidence type="ECO:0000256" key="14">
    <source>
        <dbReference type="SAM" id="Phobius"/>
    </source>
</evidence>
<evidence type="ECO:0000256" key="3">
    <source>
        <dbReference type="ARBA" id="ARBA00022516"/>
    </source>
</evidence>
<dbReference type="AlphaFoldDB" id="A0AAN9BB31"/>
<proteinExistence type="inferred from homology"/>
<evidence type="ECO:0000313" key="17">
    <source>
        <dbReference type="Proteomes" id="UP001374579"/>
    </source>
</evidence>
<dbReference type="PANTHER" id="PTHR14207">
    <property type="entry name" value="STEROL ISOMERASE"/>
    <property type="match status" value="1"/>
</dbReference>
<evidence type="ECO:0000256" key="5">
    <source>
        <dbReference type="ARBA" id="ARBA00022955"/>
    </source>
</evidence>
<keyword evidence="7" id="KW-0756">Sterol biosynthesis</keyword>
<keyword evidence="17" id="KW-1185">Reference proteome</keyword>
<evidence type="ECO:0000256" key="6">
    <source>
        <dbReference type="ARBA" id="ARBA00022989"/>
    </source>
</evidence>
<evidence type="ECO:0000256" key="13">
    <source>
        <dbReference type="PROSITE-ProRule" id="PRU01087"/>
    </source>
</evidence>
<reference evidence="16 17" key="1">
    <citation type="submission" date="2024-02" db="EMBL/GenBank/DDBJ databases">
        <title>Chromosome-scale genome assembly of the rough periwinkle Littorina saxatilis.</title>
        <authorList>
            <person name="De Jode A."/>
            <person name="Faria R."/>
            <person name="Formenti G."/>
            <person name="Sims Y."/>
            <person name="Smith T.P."/>
            <person name="Tracey A."/>
            <person name="Wood J.M.D."/>
            <person name="Zagrodzka Z.B."/>
            <person name="Johannesson K."/>
            <person name="Butlin R.K."/>
            <person name="Leder E.H."/>
        </authorList>
    </citation>
    <scope>NUCLEOTIDE SEQUENCE [LARGE SCALE GENOMIC DNA]</scope>
    <source>
        <strain evidence="16">Snail1</strain>
        <tissue evidence="16">Muscle</tissue>
    </source>
</reference>
<accession>A0AAN9BB31</accession>
<evidence type="ECO:0000256" key="12">
    <source>
        <dbReference type="ARBA" id="ARBA00023235"/>
    </source>
</evidence>
<dbReference type="InterPro" id="IPR033118">
    <property type="entry name" value="EXPERA"/>
</dbReference>
<keyword evidence="6 13" id="KW-1133">Transmembrane helix</keyword>
<organism evidence="16 17">
    <name type="scientific">Littorina saxatilis</name>
    <dbReference type="NCBI Taxonomy" id="31220"/>
    <lineage>
        <taxon>Eukaryota</taxon>
        <taxon>Metazoa</taxon>
        <taxon>Spiralia</taxon>
        <taxon>Lophotrochozoa</taxon>
        <taxon>Mollusca</taxon>
        <taxon>Gastropoda</taxon>
        <taxon>Caenogastropoda</taxon>
        <taxon>Littorinimorpha</taxon>
        <taxon>Littorinoidea</taxon>
        <taxon>Littorinidae</taxon>
        <taxon>Littorina</taxon>
    </lineage>
</organism>
<evidence type="ECO:0000256" key="8">
    <source>
        <dbReference type="ARBA" id="ARBA00023098"/>
    </source>
</evidence>
<dbReference type="GO" id="GO:0006695">
    <property type="term" value="P:cholesterol biosynthetic process"/>
    <property type="evidence" value="ECO:0007669"/>
    <property type="project" value="TreeGrafter"/>
</dbReference>
<keyword evidence="9 13" id="KW-0472">Membrane</keyword>
<keyword evidence="3" id="KW-0444">Lipid biosynthesis</keyword>
<dbReference type="Pfam" id="PF05241">
    <property type="entry name" value="EBP"/>
    <property type="match status" value="1"/>
</dbReference>
<evidence type="ECO:0000256" key="11">
    <source>
        <dbReference type="ARBA" id="ARBA00023221"/>
    </source>
</evidence>
<feature type="transmembrane region" description="Helical" evidence="14">
    <location>
        <begin position="182"/>
        <end position="204"/>
    </location>
</feature>
<feature type="transmembrane region" description="Helical" evidence="14">
    <location>
        <begin position="30"/>
        <end position="52"/>
    </location>
</feature>
<evidence type="ECO:0000259" key="15">
    <source>
        <dbReference type="PROSITE" id="PS51751"/>
    </source>
</evidence>
<evidence type="ECO:0000256" key="4">
    <source>
        <dbReference type="ARBA" id="ARBA00022692"/>
    </source>
</evidence>
<comment type="caution">
    <text evidence="16">The sequence shown here is derived from an EMBL/GenBank/DDBJ whole genome shotgun (WGS) entry which is preliminary data.</text>
</comment>
<keyword evidence="11" id="KW-0753">Steroid metabolism</keyword>
<evidence type="ECO:0000256" key="9">
    <source>
        <dbReference type="ARBA" id="ARBA00023136"/>
    </source>
</evidence>
<evidence type="ECO:0000256" key="7">
    <source>
        <dbReference type="ARBA" id="ARBA00023011"/>
    </source>
</evidence>
<dbReference type="InterPro" id="IPR007905">
    <property type="entry name" value="EBP"/>
</dbReference>
<dbReference type="GO" id="GO:0004769">
    <property type="term" value="F:steroid Delta-isomerase activity"/>
    <property type="evidence" value="ECO:0007669"/>
    <property type="project" value="TreeGrafter"/>
</dbReference>
<keyword evidence="10" id="KW-1207">Sterol metabolism</keyword>
<feature type="transmembrane region" description="Helical" evidence="14">
    <location>
        <begin position="64"/>
        <end position="84"/>
    </location>
</feature>
<evidence type="ECO:0000256" key="2">
    <source>
        <dbReference type="ARBA" id="ARBA00008337"/>
    </source>
</evidence>